<sequence length="432" mass="45902">MRIAVAAAAVVTLSLTAACSSGGDDDTSSDGGSASAGAPSGDILVLTNRTDLVDTTFQDYKKTFEAKYPDVKVKFEALTDYEGEVKTRMNTKDYGDVLLIPNSVSVADYPDFFEPIGKTDELAKTYSFVNEAAVDGTAYGLATFGNANGVVYNKDVFKAAGITALPTTPQEFVADMQAIKDKTDAVPFYTNYKDGWPLTWPQSWMGAVSGDKDALVKMATDDAPWADGKEKATVDSLLFDVAKAGLIEEDPTTTNWENSKNLIATGKIGAMALGSWAVPQMQDAATKAGADPASIGFMPPPFLVDGKPVSPVGGDYKLAINVNSDHKAAARAWFDWFINDSGFYDLAGALPTVTANPAPANLKDFEATGVQYLEMTPEAKLSAIDNQAEIGLGQPDYYRQLVDAGRGASKDTKESIFEGLDTKWAAARASVG</sequence>
<dbReference type="SUPFAM" id="SSF53850">
    <property type="entry name" value="Periplasmic binding protein-like II"/>
    <property type="match status" value="1"/>
</dbReference>
<comment type="caution">
    <text evidence="7">The sequence shown here is derived from an EMBL/GenBank/DDBJ whole genome shotgun (WGS) entry which is preliminary data.</text>
</comment>
<organism evidence="7 8">
    <name type="scientific">Cellulomonas rhizosphaerae</name>
    <dbReference type="NCBI Taxonomy" id="2293719"/>
    <lineage>
        <taxon>Bacteria</taxon>
        <taxon>Bacillati</taxon>
        <taxon>Actinomycetota</taxon>
        <taxon>Actinomycetes</taxon>
        <taxon>Micrococcales</taxon>
        <taxon>Cellulomonadaceae</taxon>
        <taxon>Cellulomonas</taxon>
    </lineage>
</organism>
<feature type="signal peptide" evidence="6">
    <location>
        <begin position="1"/>
        <end position="17"/>
    </location>
</feature>
<reference evidence="7 8" key="1">
    <citation type="submission" date="2018-08" db="EMBL/GenBank/DDBJ databases">
        <title>Cellulomonas rhizosphaerae sp. nov., a novel actinomycete isolated from soil.</title>
        <authorList>
            <person name="Tian Y."/>
        </authorList>
    </citation>
    <scope>NUCLEOTIDE SEQUENCE [LARGE SCALE GENOMIC DNA]</scope>
    <source>
        <strain evidence="7 8">NEAU-TCZ24</strain>
    </source>
</reference>
<evidence type="ECO:0000313" key="7">
    <source>
        <dbReference type="EMBL" id="RHA44502.1"/>
    </source>
</evidence>
<dbReference type="PROSITE" id="PS51257">
    <property type="entry name" value="PROKAR_LIPOPROTEIN"/>
    <property type="match status" value="1"/>
</dbReference>
<keyword evidence="1" id="KW-1003">Cell membrane</keyword>
<dbReference type="EMBL" id="QWKP01000060">
    <property type="protein sequence ID" value="RHA44502.1"/>
    <property type="molecule type" value="Genomic_DNA"/>
</dbReference>
<dbReference type="AlphaFoldDB" id="A0A413RR72"/>
<evidence type="ECO:0000256" key="4">
    <source>
        <dbReference type="ARBA" id="ARBA00023139"/>
    </source>
</evidence>
<dbReference type="PANTHER" id="PTHR43649:SF33">
    <property type="entry name" value="POLYGALACTURONAN_RHAMNOGALACTURONAN-BINDING PROTEIN YTCQ"/>
    <property type="match status" value="1"/>
</dbReference>
<evidence type="ECO:0000256" key="3">
    <source>
        <dbReference type="ARBA" id="ARBA00023136"/>
    </source>
</evidence>
<dbReference type="Pfam" id="PF01547">
    <property type="entry name" value="SBP_bac_1"/>
    <property type="match status" value="1"/>
</dbReference>
<keyword evidence="2 6" id="KW-0732">Signal</keyword>
<feature type="chain" id="PRO_5038361324" evidence="6">
    <location>
        <begin position="18"/>
        <end position="432"/>
    </location>
</feature>
<evidence type="ECO:0000256" key="1">
    <source>
        <dbReference type="ARBA" id="ARBA00022475"/>
    </source>
</evidence>
<dbReference type="InterPro" id="IPR006059">
    <property type="entry name" value="SBP"/>
</dbReference>
<dbReference type="Gene3D" id="3.40.190.10">
    <property type="entry name" value="Periplasmic binding protein-like II"/>
    <property type="match status" value="2"/>
</dbReference>
<accession>A0A413RR72</accession>
<proteinExistence type="predicted"/>
<evidence type="ECO:0000256" key="2">
    <source>
        <dbReference type="ARBA" id="ARBA00022729"/>
    </source>
</evidence>
<evidence type="ECO:0000256" key="5">
    <source>
        <dbReference type="ARBA" id="ARBA00023288"/>
    </source>
</evidence>
<evidence type="ECO:0000256" key="6">
    <source>
        <dbReference type="SAM" id="SignalP"/>
    </source>
</evidence>
<dbReference type="PANTHER" id="PTHR43649">
    <property type="entry name" value="ARABINOSE-BINDING PROTEIN-RELATED"/>
    <property type="match status" value="1"/>
</dbReference>
<keyword evidence="8" id="KW-1185">Reference proteome</keyword>
<dbReference type="InterPro" id="IPR050490">
    <property type="entry name" value="Bact_solute-bd_prot1"/>
</dbReference>
<keyword evidence="5" id="KW-0449">Lipoprotein</keyword>
<keyword evidence="4" id="KW-0564">Palmitate</keyword>
<dbReference type="OrthoDB" id="358201at2"/>
<evidence type="ECO:0000313" key="8">
    <source>
        <dbReference type="Proteomes" id="UP000283374"/>
    </source>
</evidence>
<gene>
    <name evidence="7" type="ORF">D1825_00910</name>
</gene>
<keyword evidence="3" id="KW-0472">Membrane</keyword>
<dbReference type="Proteomes" id="UP000283374">
    <property type="component" value="Unassembled WGS sequence"/>
</dbReference>
<protein>
    <submittedName>
        <fullName evidence="7">Carbohydrate ABC transporter substrate-binding protein</fullName>
    </submittedName>
</protein>
<name>A0A413RR72_9CELL</name>